<dbReference type="Pfam" id="PF01943">
    <property type="entry name" value="Polysacc_synt"/>
    <property type="match status" value="1"/>
</dbReference>
<protein>
    <submittedName>
        <fullName evidence="6">Glycosyltransferase</fullName>
        <ecNumber evidence="6">2.4.-.-</ecNumber>
    </submittedName>
</protein>
<comment type="caution">
    <text evidence="6">The sequence shown here is derived from an EMBL/GenBank/DDBJ whole genome shotgun (WGS) entry which is preliminary data.</text>
</comment>
<dbReference type="PANTHER" id="PTHR12526:SF635">
    <property type="entry name" value="GLYCOSYL TRANSFERASE GROUP 1"/>
    <property type="match status" value="1"/>
</dbReference>
<dbReference type="Proteomes" id="UP001595699">
    <property type="component" value="Unassembled WGS sequence"/>
</dbReference>
<organism evidence="6 7">
    <name type="scientific">Tenggerimyces flavus</name>
    <dbReference type="NCBI Taxonomy" id="1708749"/>
    <lineage>
        <taxon>Bacteria</taxon>
        <taxon>Bacillati</taxon>
        <taxon>Actinomycetota</taxon>
        <taxon>Actinomycetes</taxon>
        <taxon>Propionibacteriales</taxon>
        <taxon>Nocardioidaceae</taxon>
        <taxon>Tenggerimyces</taxon>
    </lineage>
</organism>
<feature type="transmembrane region" description="Helical" evidence="5">
    <location>
        <begin position="128"/>
        <end position="150"/>
    </location>
</feature>
<dbReference type="PANTHER" id="PTHR12526">
    <property type="entry name" value="GLYCOSYLTRANSFERASE"/>
    <property type="match status" value="1"/>
</dbReference>
<feature type="transmembrane region" description="Helical" evidence="5">
    <location>
        <begin position="208"/>
        <end position="229"/>
    </location>
</feature>
<sequence length="772" mass="81042">MAVATAIIGAVSYGYGIVLAHLLPGAEYAVFAAGQTLMLLAGTAASACIPWALAKAVRAHPAGSTERREAMAFALVVSGVGSLLAIGVLGTVAALFAPLNAAFAIGISGAGVVLSGVAVGWMQGELRFTSLAVLRVVEVVLRVLVGVGAVTVGLGAAGALGGFLAGALALGLLGLTRPGSDGRRAWRDLAWIPRTLTETWRWAETGGLAVVQIGLAALTAIDIVMTPIVTGASPDAGSFQLAATLGRAPLFVATALAVVLFPQLPSVPAIRTAVRGFGWLALTAAVALLTLPPTVLGWIVPPHLLVAWHIMPAATIAGIGYGVVALLVTVLQGAGRFRQALLSLAAAAVLVAGGLVAGWHLAGIVGLSRGVAVASLLAAAGFVATTWRLLPRHFYSALIGPVLTVGAGGVVLLLVRNHPMAWVFVGALLGVLAFWRSKGGRHPTPRVHAVDPSGRLRVLQLGLEDPRRTHELTRRLAEQHDLTVLTPRYPGCVDGVVDGVRYVHVGLGSTRLRRVLTYATVLPFVARRYADRLDVDLVVEDVVVPTTSLERFAARVHRHVVTVSEVMAHRPHVRSPRAMGSGVDERAFASTPRQGEDVVYVGRLDLAQKGVDLLLRAYARVADRLSGALVIAGTGPDRAELERLADELGMADRVRFLGWVDGPAKFELLAGARVVAVPSRFEPFGTVAIEALAVGSVVVAFDLDRLRDVVPDDCGRRVPAFDVVAYGEALVDAATDPTWAQAIQRRRQFARQFSWGALAERQNRALRATVSR</sequence>
<keyword evidence="6" id="KW-0328">Glycosyltransferase</keyword>
<feature type="transmembrane region" description="Helical" evidence="5">
    <location>
        <begin position="394"/>
        <end position="414"/>
    </location>
</feature>
<feature type="transmembrane region" description="Helical" evidence="5">
    <location>
        <begin position="420"/>
        <end position="437"/>
    </location>
</feature>
<dbReference type="GO" id="GO:0016757">
    <property type="term" value="F:glycosyltransferase activity"/>
    <property type="evidence" value="ECO:0007669"/>
    <property type="project" value="UniProtKB-KW"/>
</dbReference>
<dbReference type="Gene3D" id="3.40.50.2000">
    <property type="entry name" value="Glycogen Phosphorylase B"/>
    <property type="match status" value="2"/>
</dbReference>
<keyword evidence="6" id="KW-0808">Transferase</keyword>
<feature type="transmembrane region" description="Helical" evidence="5">
    <location>
        <begin position="340"/>
        <end position="361"/>
    </location>
</feature>
<evidence type="ECO:0000256" key="1">
    <source>
        <dbReference type="ARBA" id="ARBA00004141"/>
    </source>
</evidence>
<feature type="transmembrane region" description="Helical" evidence="5">
    <location>
        <begin position="241"/>
        <end position="264"/>
    </location>
</feature>
<dbReference type="InterPro" id="IPR002797">
    <property type="entry name" value="Polysacc_synth"/>
</dbReference>
<evidence type="ECO:0000256" key="3">
    <source>
        <dbReference type="ARBA" id="ARBA00022989"/>
    </source>
</evidence>
<dbReference type="SUPFAM" id="SSF53756">
    <property type="entry name" value="UDP-Glycosyltransferase/glycogen phosphorylase"/>
    <property type="match status" value="1"/>
</dbReference>
<evidence type="ECO:0000313" key="7">
    <source>
        <dbReference type="Proteomes" id="UP001595699"/>
    </source>
</evidence>
<reference evidence="7" key="1">
    <citation type="journal article" date="2019" name="Int. J. Syst. Evol. Microbiol.">
        <title>The Global Catalogue of Microorganisms (GCM) 10K type strain sequencing project: providing services to taxonomists for standard genome sequencing and annotation.</title>
        <authorList>
            <consortium name="The Broad Institute Genomics Platform"/>
            <consortium name="The Broad Institute Genome Sequencing Center for Infectious Disease"/>
            <person name="Wu L."/>
            <person name="Ma J."/>
        </authorList>
    </citation>
    <scope>NUCLEOTIDE SEQUENCE [LARGE SCALE GENOMIC DNA]</scope>
    <source>
        <strain evidence="7">CGMCC 4.7241</strain>
    </source>
</reference>
<feature type="transmembrane region" description="Helical" evidence="5">
    <location>
        <begin position="306"/>
        <end position="328"/>
    </location>
</feature>
<keyword evidence="3 5" id="KW-1133">Transmembrane helix</keyword>
<dbReference type="RefSeq" id="WP_385928587.1">
    <property type="nucleotide sequence ID" value="NZ_JBHRZH010000033.1"/>
</dbReference>
<feature type="transmembrane region" description="Helical" evidence="5">
    <location>
        <begin position="102"/>
        <end position="121"/>
    </location>
</feature>
<dbReference type="Pfam" id="PF13692">
    <property type="entry name" value="Glyco_trans_1_4"/>
    <property type="match status" value="1"/>
</dbReference>
<keyword evidence="4 5" id="KW-0472">Membrane</keyword>
<name>A0ABV7YJ58_9ACTN</name>
<keyword evidence="2 5" id="KW-0812">Transmembrane</keyword>
<keyword evidence="7" id="KW-1185">Reference proteome</keyword>
<accession>A0ABV7YJ58</accession>
<evidence type="ECO:0000256" key="5">
    <source>
        <dbReference type="SAM" id="Phobius"/>
    </source>
</evidence>
<evidence type="ECO:0000313" key="6">
    <source>
        <dbReference type="EMBL" id="MFC3764824.1"/>
    </source>
</evidence>
<proteinExistence type="predicted"/>
<gene>
    <name evidence="6" type="ORF">ACFOUW_28570</name>
</gene>
<evidence type="ECO:0000256" key="4">
    <source>
        <dbReference type="ARBA" id="ARBA00023136"/>
    </source>
</evidence>
<feature type="transmembrane region" description="Helical" evidence="5">
    <location>
        <begin position="276"/>
        <end position="300"/>
    </location>
</feature>
<dbReference type="EMBL" id="JBHRZH010000033">
    <property type="protein sequence ID" value="MFC3764824.1"/>
    <property type="molecule type" value="Genomic_DNA"/>
</dbReference>
<feature type="transmembrane region" description="Helical" evidence="5">
    <location>
        <begin position="156"/>
        <end position="175"/>
    </location>
</feature>
<feature type="transmembrane region" description="Helical" evidence="5">
    <location>
        <begin position="32"/>
        <end position="53"/>
    </location>
</feature>
<dbReference type="EC" id="2.4.-.-" evidence="6"/>
<evidence type="ECO:0000256" key="2">
    <source>
        <dbReference type="ARBA" id="ARBA00022692"/>
    </source>
</evidence>
<comment type="subcellular location">
    <subcellularLocation>
        <location evidence="1">Membrane</location>
        <topology evidence="1">Multi-pass membrane protein</topology>
    </subcellularLocation>
</comment>
<feature type="transmembrane region" description="Helical" evidence="5">
    <location>
        <begin position="73"/>
        <end position="96"/>
    </location>
</feature>